<dbReference type="AlphaFoldDB" id="A0ABD1XLI4"/>
<feature type="domain" description="Dynein heavy chain linker" evidence="2">
    <location>
        <begin position="35"/>
        <end position="91"/>
    </location>
</feature>
<dbReference type="EMBL" id="JBHFFA010000008">
    <property type="protein sequence ID" value="KAL2608791.1"/>
    <property type="molecule type" value="Genomic_DNA"/>
</dbReference>
<dbReference type="InterPro" id="IPR042228">
    <property type="entry name" value="Dynein_linker_3"/>
</dbReference>
<name>A0ABD1XLI4_9MARC</name>
<dbReference type="PANTHER" id="PTHR46532">
    <property type="entry name" value="MALE FERTILITY FACTOR KL5"/>
    <property type="match status" value="1"/>
</dbReference>
<proteinExistence type="inferred from homology"/>
<protein>
    <recommendedName>
        <fullName evidence="2">Dynein heavy chain linker domain-containing protein</fullName>
    </recommendedName>
</protein>
<gene>
    <name evidence="3" type="ORF">R1flu_027364</name>
</gene>
<keyword evidence="4" id="KW-1185">Reference proteome</keyword>
<dbReference type="InterPro" id="IPR026983">
    <property type="entry name" value="DHC"/>
</dbReference>
<comment type="similarity">
    <text evidence="1">Belongs to the dynein heavy chain family.</text>
</comment>
<reference evidence="3 4" key="1">
    <citation type="submission" date="2024-09" db="EMBL/GenBank/DDBJ databases">
        <title>Chromosome-scale assembly of Riccia fluitans.</title>
        <authorList>
            <person name="Paukszto L."/>
            <person name="Sawicki J."/>
            <person name="Karawczyk K."/>
            <person name="Piernik-Szablinska J."/>
            <person name="Szczecinska M."/>
            <person name="Mazdziarz M."/>
        </authorList>
    </citation>
    <scope>NUCLEOTIDE SEQUENCE [LARGE SCALE GENOMIC DNA]</scope>
    <source>
        <strain evidence="3">Rf_01</strain>
        <tissue evidence="3">Aerial parts of the thallus</tissue>
    </source>
</reference>
<dbReference type="PANTHER" id="PTHR46532:SF4">
    <property type="entry name" value="AAA+ ATPASE DOMAIN-CONTAINING PROTEIN"/>
    <property type="match status" value="1"/>
</dbReference>
<organism evidence="3 4">
    <name type="scientific">Riccia fluitans</name>
    <dbReference type="NCBI Taxonomy" id="41844"/>
    <lineage>
        <taxon>Eukaryota</taxon>
        <taxon>Viridiplantae</taxon>
        <taxon>Streptophyta</taxon>
        <taxon>Embryophyta</taxon>
        <taxon>Marchantiophyta</taxon>
        <taxon>Marchantiopsida</taxon>
        <taxon>Marchantiidae</taxon>
        <taxon>Marchantiales</taxon>
        <taxon>Ricciaceae</taxon>
        <taxon>Riccia</taxon>
    </lineage>
</organism>
<accession>A0ABD1XLI4</accession>
<dbReference type="Proteomes" id="UP001605036">
    <property type="component" value="Unassembled WGS sequence"/>
</dbReference>
<dbReference type="InterPro" id="IPR013602">
    <property type="entry name" value="Dynein_heavy_linker"/>
</dbReference>
<sequence length="106" mass="12266">MTRSSTFANKHSSAFWSYILQRPVDSKTYRHEESCLLEKRSSFPQFYFVGDDDLLEILGQSENPRVIQTHLGKIFSGVKTVTFSEDCQRVMRDTDSQISRIVEVLV</sequence>
<evidence type="ECO:0000313" key="4">
    <source>
        <dbReference type="Proteomes" id="UP001605036"/>
    </source>
</evidence>
<dbReference type="Gene3D" id="3.20.180.20">
    <property type="entry name" value="Dynein heavy chain, N-terminal domain 2"/>
    <property type="match status" value="1"/>
</dbReference>
<evidence type="ECO:0000259" key="2">
    <source>
        <dbReference type="Pfam" id="PF08393"/>
    </source>
</evidence>
<dbReference type="Pfam" id="PF08393">
    <property type="entry name" value="DHC_N2"/>
    <property type="match status" value="1"/>
</dbReference>
<evidence type="ECO:0000313" key="3">
    <source>
        <dbReference type="EMBL" id="KAL2608791.1"/>
    </source>
</evidence>
<comment type="caution">
    <text evidence="3">The sequence shown here is derived from an EMBL/GenBank/DDBJ whole genome shotgun (WGS) entry which is preliminary data.</text>
</comment>
<evidence type="ECO:0000256" key="1">
    <source>
        <dbReference type="ARBA" id="ARBA00008887"/>
    </source>
</evidence>